<evidence type="ECO:0000313" key="1">
    <source>
        <dbReference type="EMBL" id="GGH52066.1"/>
    </source>
</evidence>
<gene>
    <name evidence="1" type="ORF">GCM10008014_18400</name>
</gene>
<reference evidence="2" key="1">
    <citation type="journal article" date="2019" name="Int. J. Syst. Evol. Microbiol.">
        <title>The Global Catalogue of Microorganisms (GCM) 10K type strain sequencing project: providing services to taxonomists for standard genome sequencing and annotation.</title>
        <authorList>
            <consortium name="The Broad Institute Genomics Platform"/>
            <consortium name="The Broad Institute Genome Sequencing Center for Infectious Disease"/>
            <person name="Wu L."/>
            <person name="Ma J."/>
        </authorList>
    </citation>
    <scope>NUCLEOTIDE SEQUENCE [LARGE SCALE GENOMIC DNA]</scope>
    <source>
        <strain evidence="2">CGMCC 1.12770</strain>
    </source>
</reference>
<organism evidence="1 2">
    <name type="scientific">Paenibacillus silvae</name>
    <dbReference type="NCBI Taxonomy" id="1325358"/>
    <lineage>
        <taxon>Bacteria</taxon>
        <taxon>Bacillati</taxon>
        <taxon>Bacillota</taxon>
        <taxon>Bacilli</taxon>
        <taxon>Bacillales</taxon>
        <taxon>Paenibacillaceae</taxon>
        <taxon>Paenibacillus</taxon>
    </lineage>
</organism>
<protein>
    <submittedName>
        <fullName evidence="1">Uncharacterized protein</fullName>
    </submittedName>
</protein>
<dbReference type="EMBL" id="BMFU01000002">
    <property type="protein sequence ID" value="GGH52066.1"/>
    <property type="molecule type" value="Genomic_DNA"/>
</dbReference>
<comment type="caution">
    <text evidence="1">The sequence shown here is derived from an EMBL/GenBank/DDBJ whole genome shotgun (WGS) entry which is preliminary data.</text>
</comment>
<name>A0ABQ1Z6L5_9BACL</name>
<keyword evidence="2" id="KW-1185">Reference proteome</keyword>
<proteinExistence type="predicted"/>
<sequence>MVAMRSGIPQREAKRSDLLFISALLYSGLPHKSLAATQMIAFTIKYKFEISVEMVEKKRSGLNKTKPA</sequence>
<dbReference type="Proteomes" id="UP000652153">
    <property type="component" value="Unassembled WGS sequence"/>
</dbReference>
<evidence type="ECO:0000313" key="2">
    <source>
        <dbReference type="Proteomes" id="UP000652153"/>
    </source>
</evidence>
<accession>A0ABQ1Z6L5</accession>